<dbReference type="SUPFAM" id="SSF55174">
    <property type="entry name" value="Alpha-L RNA-binding motif"/>
    <property type="match status" value="1"/>
</dbReference>
<evidence type="ECO:0000256" key="3">
    <source>
        <dbReference type="PIRSR" id="PIRSR606225-1"/>
    </source>
</evidence>
<dbReference type="GO" id="GO:0000455">
    <property type="term" value="P:enzyme-directed rRNA pseudouridine synthesis"/>
    <property type="evidence" value="ECO:0007669"/>
    <property type="project" value="TreeGrafter"/>
</dbReference>
<dbReference type="AlphaFoldDB" id="A0A1G1ZLL5"/>
<dbReference type="InterPro" id="IPR006225">
    <property type="entry name" value="PsdUridine_synth_RluC/D"/>
</dbReference>
<dbReference type="EMBL" id="MHJJ01000008">
    <property type="protein sequence ID" value="OGY65538.1"/>
    <property type="molecule type" value="Genomic_DNA"/>
</dbReference>
<dbReference type="CDD" id="cd02869">
    <property type="entry name" value="PseudoU_synth_RluA_like"/>
    <property type="match status" value="1"/>
</dbReference>
<dbReference type="InterPro" id="IPR050188">
    <property type="entry name" value="RluA_PseudoU_synthase"/>
</dbReference>
<dbReference type="PANTHER" id="PTHR21600:SF44">
    <property type="entry name" value="RIBOSOMAL LARGE SUBUNIT PSEUDOURIDINE SYNTHASE D"/>
    <property type="match status" value="1"/>
</dbReference>
<evidence type="ECO:0000259" key="6">
    <source>
        <dbReference type="SMART" id="SM00363"/>
    </source>
</evidence>
<dbReference type="SUPFAM" id="SSF55120">
    <property type="entry name" value="Pseudouridine synthase"/>
    <property type="match status" value="1"/>
</dbReference>
<dbReference type="Gene3D" id="3.30.2350.10">
    <property type="entry name" value="Pseudouridine synthase"/>
    <property type="match status" value="1"/>
</dbReference>
<keyword evidence="2 5" id="KW-0413">Isomerase</keyword>
<dbReference type="InterPro" id="IPR002942">
    <property type="entry name" value="S4_RNA-bd"/>
</dbReference>
<dbReference type="CDD" id="cd00165">
    <property type="entry name" value="S4"/>
    <property type="match status" value="1"/>
</dbReference>
<proteinExistence type="inferred from homology"/>
<dbReference type="EC" id="5.4.99.-" evidence="5"/>
<dbReference type="PROSITE" id="PS01129">
    <property type="entry name" value="PSI_RLU"/>
    <property type="match status" value="1"/>
</dbReference>
<comment type="similarity">
    <text evidence="1 5">Belongs to the pseudouridine synthase RluA family.</text>
</comment>
<dbReference type="Pfam" id="PF01479">
    <property type="entry name" value="S4"/>
    <property type="match status" value="1"/>
</dbReference>
<dbReference type="STRING" id="1798407.A3A16_01590"/>
<dbReference type="Pfam" id="PF00849">
    <property type="entry name" value="PseudoU_synth_2"/>
    <property type="match status" value="1"/>
</dbReference>
<protein>
    <recommendedName>
        <fullName evidence="5">Pseudouridine synthase</fullName>
        <ecNumber evidence="5">5.4.99.-</ecNumber>
    </recommendedName>
</protein>
<dbReference type="PROSITE" id="PS50889">
    <property type="entry name" value="S4"/>
    <property type="match status" value="1"/>
</dbReference>
<dbReference type="Gene3D" id="3.10.290.10">
    <property type="entry name" value="RNA-binding S4 domain"/>
    <property type="match status" value="1"/>
</dbReference>
<comment type="function">
    <text evidence="5">Responsible for synthesis of pseudouridine from uracil.</text>
</comment>
<dbReference type="InterPro" id="IPR006145">
    <property type="entry name" value="PsdUridine_synth_RsuA/RluA"/>
</dbReference>
<evidence type="ECO:0000256" key="1">
    <source>
        <dbReference type="ARBA" id="ARBA00010876"/>
    </source>
</evidence>
<comment type="caution">
    <text evidence="7">The sequence shown here is derived from an EMBL/GenBank/DDBJ whole genome shotgun (WGS) entry which is preliminary data.</text>
</comment>
<evidence type="ECO:0000313" key="8">
    <source>
        <dbReference type="Proteomes" id="UP000177942"/>
    </source>
</evidence>
<accession>A0A1G1ZLL5</accession>
<dbReference type="Proteomes" id="UP000177942">
    <property type="component" value="Unassembled WGS sequence"/>
</dbReference>
<evidence type="ECO:0000256" key="2">
    <source>
        <dbReference type="ARBA" id="ARBA00023235"/>
    </source>
</evidence>
<comment type="catalytic activity">
    <reaction evidence="5">
        <text>a uridine in RNA = a pseudouridine in RNA</text>
        <dbReference type="Rhea" id="RHEA:48348"/>
        <dbReference type="Rhea" id="RHEA-COMP:12068"/>
        <dbReference type="Rhea" id="RHEA-COMP:12069"/>
        <dbReference type="ChEBI" id="CHEBI:65314"/>
        <dbReference type="ChEBI" id="CHEBI:65315"/>
    </reaction>
</comment>
<keyword evidence="4" id="KW-0694">RNA-binding</keyword>
<evidence type="ECO:0000256" key="5">
    <source>
        <dbReference type="RuleBase" id="RU362028"/>
    </source>
</evidence>
<dbReference type="InterPro" id="IPR006224">
    <property type="entry name" value="PsdUridine_synth_RluA-like_CS"/>
</dbReference>
<gene>
    <name evidence="7" type="ORF">A3A16_01590</name>
</gene>
<organism evidence="7 8">
    <name type="scientific">Candidatus Harrisonbacteria bacterium RIFCSPLOWO2_01_FULL_44_18</name>
    <dbReference type="NCBI Taxonomy" id="1798407"/>
    <lineage>
        <taxon>Bacteria</taxon>
        <taxon>Candidatus Harrisoniibacteriota</taxon>
    </lineage>
</organism>
<sequence>MEFISEQSNERLDKFLAAHLIKFSRSRFQRIIKNAAIKVNGHFVTKSGFKLKKGDRIVIPEEEILKPSQAKEFTVQPEPNIPLNVVYEDDDIVVINKPAGLLTHPTLSQPCHTLVNALVARYPEIIKVGESPLRPGIVHRLDKDTSGLLVAAKNQKAFLFLKEQFLKREVTKKYLALVEGAPKEKEGVIEYDIRPSKKFRLKKVAVQRVEPAKKSTRSAKTSYKVRQTFEDRFALLEVAPLTGRTHQIRVHLSAIGHPILGDRLYGSKTRTYADLTQTSAEEPPRKSAYPTHESAVPLKRHFLHAYYLKFIAPNSTPLALEIELPEDLQTILQSIGFRNQ</sequence>
<feature type="domain" description="RNA-binding S4" evidence="6">
    <location>
        <begin position="10"/>
        <end position="73"/>
    </location>
</feature>
<evidence type="ECO:0000256" key="4">
    <source>
        <dbReference type="PROSITE-ProRule" id="PRU00182"/>
    </source>
</evidence>
<dbReference type="GO" id="GO:0120159">
    <property type="term" value="F:rRNA pseudouridine synthase activity"/>
    <property type="evidence" value="ECO:0007669"/>
    <property type="project" value="UniProtKB-ARBA"/>
</dbReference>
<dbReference type="GO" id="GO:0003723">
    <property type="term" value="F:RNA binding"/>
    <property type="evidence" value="ECO:0007669"/>
    <property type="project" value="UniProtKB-KW"/>
</dbReference>
<name>A0A1G1ZLL5_9BACT</name>
<evidence type="ECO:0000313" key="7">
    <source>
        <dbReference type="EMBL" id="OGY65538.1"/>
    </source>
</evidence>
<dbReference type="InterPro" id="IPR036986">
    <property type="entry name" value="S4_RNA-bd_sf"/>
</dbReference>
<reference evidence="7 8" key="1">
    <citation type="journal article" date="2016" name="Nat. Commun.">
        <title>Thousands of microbial genomes shed light on interconnected biogeochemical processes in an aquifer system.</title>
        <authorList>
            <person name="Anantharaman K."/>
            <person name="Brown C.T."/>
            <person name="Hug L.A."/>
            <person name="Sharon I."/>
            <person name="Castelle C.J."/>
            <person name="Probst A.J."/>
            <person name="Thomas B.C."/>
            <person name="Singh A."/>
            <person name="Wilkins M.J."/>
            <person name="Karaoz U."/>
            <person name="Brodie E.L."/>
            <person name="Williams K.H."/>
            <person name="Hubbard S.S."/>
            <person name="Banfield J.F."/>
        </authorList>
    </citation>
    <scope>NUCLEOTIDE SEQUENCE [LARGE SCALE GENOMIC DNA]</scope>
</reference>
<dbReference type="SMART" id="SM00363">
    <property type="entry name" value="S4"/>
    <property type="match status" value="1"/>
</dbReference>
<dbReference type="NCBIfam" id="TIGR00005">
    <property type="entry name" value="rluA_subfam"/>
    <property type="match status" value="1"/>
</dbReference>
<dbReference type="InterPro" id="IPR020103">
    <property type="entry name" value="PsdUridine_synth_cat_dom_sf"/>
</dbReference>
<feature type="active site" evidence="3">
    <location>
        <position position="142"/>
    </location>
</feature>
<dbReference type="PANTHER" id="PTHR21600">
    <property type="entry name" value="MITOCHONDRIAL RNA PSEUDOURIDINE SYNTHASE"/>
    <property type="match status" value="1"/>
</dbReference>